<feature type="chain" id="PRO_5031603391" description="Flagella basal body P-ring formation protein FlgA" evidence="7">
    <location>
        <begin position="21"/>
        <end position="229"/>
    </location>
</feature>
<reference evidence="10" key="1">
    <citation type="journal article" date="2018" name="Front. Microbiol.">
        <title>Genome-Based Analysis Reveals the Taxonomy and Diversity of the Family Idiomarinaceae.</title>
        <authorList>
            <person name="Liu Y."/>
            <person name="Lai Q."/>
            <person name="Shao Z."/>
        </authorList>
    </citation>
    <scope>NUCLEOTIDE SEQUENCE [LARGE SCALE GENOMIC DNA]</scope>
    <source>
        <strain evidence="10">KYW314</strain>
    </source>
</reference>
<dbReference type="Proteomes" id="UP000287766">
    <property type="component" value="Unassembled WGS sequence"/>
</dbReference>
<name>A0A7Z6ZVQ5_9GAMM</name>
<dbReference type="InterPro" id="IPR017585">
    <property type="entry name" value="SAF_FlgA"/>
</dbReference>
<evidence type="ECO:0000313" key="10">
    <source>
        <dbReference type="Proteomes" id="UP000287766"/>
    </source>
</evidence>
<evidence type="ECO:0000259" key="8">
    <source>
        <dbReference type="SMART" id="SM00858"/>
    </source>
</evidence>
<comment type="caution">
    <text evidence="9">The sequence shown here is derived from an EMBL/GenBank/DDBJ whole genome shotgun (WGS) entry which is preliminary data.</text>
</comment>
<proteinExistence type="inferred from homology"/>
<comment type="function">
    <text evidence="6 7">Involved in the assembly process of the P-ring formation. It may associate with FlgF on the rod constituting a structure essential for the P-ring assembly or may act as a modulator protein for the P-ring assembly.</text>
</comment>
<keyword evidence="7" id="KW-1005">Bacterial flagellum biogenesis</keyword>
<dbReference type="CDD" id="cd11614">
    <property type="entry name" value="SAF_CpaB_FlgA_like"/>
    <property type="match status" value="1"/>
</dbReference>
<evidence type="ECO:0000256" key="2">
    <source>
        <dbReference type="ARBA" id="ARBA00010474"/>
    </source>
</evidence>
<dbReference type="EMBL" id="PIPR01000001">
    <property type="protein sequence ID" value="RUO42167.1"/>
    <property type="molecule type" value="Genomic_DNA"/>
</dbReference>
<dbReference type="Pfam" id="PF13144">
    <property type="entry name" value="ChapFlgA"/>
    <property type="match status" value="1"/>
</dbReference>
<dbReference type="PANTHER" id="PTHR36307">
    <property type="entry name" value="FLAGELLA BASAL BODY P-RING FORMATION PROTEIN FLGA"/>
    <property type="match status" value="1"/>
</dbReference>
<dbReference type="InterPro" id="IPR013974">
    <property type="entry name" value="SAF"/>
</dbReference>
<keyword evidence="9" id="KW-0969">Cilium</keyword>
<dbReference type="Gene3D" id="2.30.30.760">
    <property type="match status" value="1"/>
</dbReference>
<feature type="domain" description="SAF" evidence="8">
    <location>
        <begin position="105"/>
        <end position="167"/>
    </location>
</feature>
<evidence type="ECO:0000313" key="9">
    <source>
        <dbReference type="EMBL" id="RUO42167.1"/>
    </source>
</evidence>
<evidence type="ECO:0000256" key="1">
    <source>
        <dbReference type="ARBA" id="ARBA00004418"/>
    </source>
</evidence>
<sequence length="229" mass="25192">MRLCQLLLIGLSLHSAALLASTPAMPQWERQLRSELAMPLQRLADDYELTLSWSETRKQQLNDCVVASLSVPEDTQLRRGRALIPVTCEDSPRPHYVPVTIQLLGTYYVLADSVSAGTRITAEHIKTMQGDLTRLPHQALRDPEQIIGQQTRRSLVADTVIQESFLQVPVVVERGQNVTVIASGAGFELRQEGQALDAGGVNEIIRVRLENKNLLSVKVTGPGRAVPAS</sequence>
<feature type="signal peptide" evidence="7">
    <location>
        <begin position="1"/>
        <end position="20"/>
    </location>
</feature>
<dbReference type="RefSeq" id="WP_244596023.1">
    <property type="nucleotide sequence ID" value="NZ_PIPR01000001.1"/>
</dbReference>
<evidence type="ECO:0000256" key="7">
    <source>
        <dbReference type="RuleBase" id="RU362063"/>
    </source>
</evidence>
<evidence type="ECO:0000256" key="3">
    <source>
        <dbReference type="ARBA" id="ARBA00014754"/>
    </source>
</evidence>
<accession>A0A7Z6ZVQ5</accession>
<keyword evidence="10" id="KW-1185">Reference proteome</keyword>
<comment type="subcellular location">
    <subcellularLocation>
        <location evidence="1 7">Periplasm</location>
    </subcellularLocation>
</comment>
<dbReference type="InterPro" id="IPR039246">
    <property type="entry name" value="Flagellar_FlgA"/>
</dbReference>
<dbReference type="NCBIfam" id="TIGR03170">
    <property type="entry name" value="flgA_cterm"/>
    <property type="match status" value="1"/>
</dbReference>
<dbReference type="GO" id="GO:0042597">
    <property type="term" value="C:periplasmic space"/>
    <property type="evidence" value="ECO:0007669"/>
    <property type="project" value="UniProtKB-SubCell"/>
</dbReference>
<evidence type="ECO:0000256" key="5">
    <source>
        <dbReference type="ARBA" id="ARBA00022764"/>
    </source>
</evidence>
<evidence type="ECO:0000256" key="6">
    <source>
        <dbReference type="ARBA" id="ARBA00025643"/>
    </source>
</evidence>
<organism evidence="9 10">
    <name type="scientific">Pseudidiomarina aestuarii</name>
    <dbReference type="NCBI Taxonomy" id="624146"/>
    <lineage>
        <taxon>Bacteria</taxon>
        <taxon>Pseudomonadati</taxon>
        <taxon>Pseudomonadota</taxon>
        <taxon>Gammaproteobacteria</taxon>
        <taxon>Alteromonadales</taxon>
        <taxon>Idiomarinaceae</taxon>
        <taxon>Pseudidiomarina</taxon>
    </lineage>
</organism>
<protein>
    <recommendedName>
        <fullName evidence="3 7">Flagella basal body P-ring formation protein FlgA</fullName>
    </recommendedName>
</protein>
<dbReference type="AlphaFoldDB" id="A0A7Z6ZVQ5"/>
<keyword evidence="5 7" id="KW-0574">Periplasm</keyword>
<dbReference type="Gene3D" id="3.90.1210.10">
    <property type="entry name" value="Antifreeze-like/N-acetylneuraminic acid synthase C-terminal domain"/>
    <property type="match status" value="1"/>
</dbReference>
<comment type="similarity">
    <text evidence="2 7">Belongs to the FlgA family.</text>
</comment>
<keyword evidence="4 7" id="KW-0732">Signal</keyword>
<gene>
    <name evidence="9" type="primary">flgA</name>
    <name evidence="9" type="ORF">CWE22_08480</name>
</gene>
<dbReference type="GO" id="GO:0044780">
    <property type="term" value="P:bacterial-type flagellum assembly"/>
    <property type="evidence" value="ECO:0007669"/>
    <property type="project" value="InterPro"/>
</dbReference>
<dbReference type="SMART" id="SM00858">
    <property type="entry name" value="SAF"/>
    <property type="match status" value="1"/>
</dbReference>
<keyword evidence="9" id="KW-0966">Cell projection</keyword>
<evidence type="ECO:0000256" key="4">
    <source>
        <dbReference type="ARBA" id="ARBA00022729"/>
    </source>
</evidence>
<keyword evidence="9" id="KW-0282">Flagellum</keyword>
<dbReference type="PANTHER" id="PTHR36307:SF1">
    <property type="entry name" value="FLAGELLA BASAL BODY P-RING FORMATION PROTEIN FLGA"/>
    <property type="match status" value="1"/>
</dbReference>